<evidence type="ECO:0000259" key="2">
    <source>
        <dbReference type="Pfam" id="PF01425"/>
    </source>
</evidence>
<evidence type="ECO:0000313" key="3">
    <source>
        <dbReference type="EMBL" id="KAK0717093.1"/>
    </source>
</evidence>
<accession>A0AA40DZC2</accession>
<dbReference type="AlphaFoldDB" id="A0AA40DZC2"/>
<organism evidence="3 4">
    <name type="scientific">Lasiosphaeria miniovina</name>
    <dbReference type="NCBI Taxonomy" id="1954250"/>
    <lineage>
        <taxon>Eukaryota</taxon>
        <taxon>Fungi</taxon>
        <taxon>Dikarya</taxon>
        <taxon>Ascomycota</taxon>
        <taxon>Pezizomycotina</taxon>
        <taxon>Sordariomycetes</taxon>
        <taxon>Sordariomycetidae</taxon>
        <taxon>Sordariales</taxon>
        <taxon>Lasiosphaeriaceae</taxon>
        <taxon>Lasiosphaeria</taxon>
    </lineage>
</organism>
<proteinExistence type="predicted"/>
<protein>
    <submittedName>
        <fullName evidence="3">Amidase signature domain-containing protein</fullName>
    </submittedName>
</protein>
<keyword evidence="1" id="KW-0732">Signal</keyword>
<evidence type="ECO:0000256" key="1">
    <source>
        <dbReference type="SAM" id="SignalP"/>
    </source>
</evidence>
<dbReference type="InterPro" id="IPR036928">
    <property type="entry name" value="AS_sf"/>
</dbReference>
<dbReference type="RefSeq" id="XP_060295886.1">
    <property type="nucleotide sequence ID" value="XM_060437985.1"/>
</dbReference>
<gene>
    <name evidence="3" type="ORF">B0T26DRAFT_648254</name>
</gene>
<feature type="chain" id="PRO_5041469516" evidence="1">
    <location>
        <begin position="24"/>
        <end position="553"/>
    </location>
</feature>
<name>A0AA40DZC2_9PEZI</name>
<dbReference type="Pfam" id="PF01425">
    <property type="entry name" value="Amidase"/>
    <property type="match status" value="1"/>
</dbReference>
<dbReference type="Gene3D" id="3.90.1300.10">
    <property type="entry name" value="Amidase signature (AS) domain"/>
    <property type="match status" value="1"/>
</dbReference>
<sequence>MAKFARLVVHGLAVASLARPSLALSGPFDVREATVDVVHSALLARLTTCREVISAFIARIEQFNPILNGVVSLNPDALSDADQMDGLIASGNMTGALFCIPVLLKDNYNAVGMNTTGGCLDLANNRPLVDAPTVKVLKGAGAIILGKTNLHEMALEGLTVSSLGGQTVNPYDLTRTPGGSSGGAGAAIAASFAVVGTGTDTVNSLRSPASAGSLFSFRPTRGLISRAGVIPVSYTQDVVGAFARNPQDLAVAMTVMASVGFDPRDNATALMPTEIMHTDYYRCLLGGSLKGLRLGLVDGFFDHTSSPETTPVDDIMAGMVSQLTAAGAEVVNITETIYNSAAISAALDVQVYEYRELLDTYLAGEDLSGEPRPKSFDELYRNGSGEFLVIPSQHAFVEAAFRSSTSNTSYFTAQRGIQNLTQALKATFARDKLDALIYPEQKNLVVTVGSQSQAGRNGILASLTGSPIVTVPAGFSSPTEDALLGVPVGMEILGQPWTECLLLNIARHVSELVPVRRMPAFANMTVETKVFDSVPVITPNSANIAPAYPVGVF</sequence>
<dbReference type="EMBL" id="JAUIRO010000004">
    <property type="protein sequence ID" value="KAK0717093.1"/>
    <property type="molecule type" value="Genomic_DNA"/>
</dbReference>
<feature type="signal peptide" evidence="1">
    <location>
        <begin position="1"/>
        <end position="23"/>
    </location>
</feature>
<dbReference type="Proteomes" id="UP001172101">
    <property type="component" value="Unassembled WGS sequence"/>
</dbReference>
<keyword evidence="4" id="KW-1185">Reference proteome</keyword>
<dbReference type="SUPFAM" id="SSF75304">
    <property type="entry name" value="Amidase signature (AS) enzymes"/>
    <property type="match status" value="1"/>
</dbReference>
<dbReference type="PANTHER" id="PTHR42678">
    <property type="entry name" value="AMIDASE"/>
    <property type="match status" value="1"/>
</dbReference>
<dbReference type="GeneID" id="85321255"/>
<evidence type="ECO:0000313" key="4">
    <source>
        <dbReference type="Proteomes" id="UP001172101"/>
    </source>
</evidence>
<dbReference type="PANTHER" id="PTHR42678:SF5">
    <property type="entry name" value="GLUTAMYL-TRNA(GLN) AMIDOTRANSFERASE SUBUNIT A"/>
    <property type="match status" value="1"/>
</dbReference>
<comment type="caution">
    <text evidence="3">The sequence shown here is derived from an EMBL/GenBank/DDBJ whole genome shotgun (WGS) entry which is preliminary data.</text>
</comment>
<dbReference type="InterPro" id="IPR023631">
    <property type="entry name" value="Amidase_dom"/>
</dbReference>
<reference evidence="3" key="1">
    <citation type="submission" date="2023-06" db="EMBL/GenBank/DDBJ databases">
        <title>Genome-scale phylogeny and comparative genomics of the fungal order Sordariales.</title>
        <authorList>
            <consortium name="Lawrence Berkeley National Laboratory"/>
            <person name="Hensen N."/>
            <person name="Bonometti L."/>
            <person name="Westerberg I."/>
            <person name="Brannstrom I.O."/>
            <person name="Guillou S."/>
            <person name="Cros-Aarteil S."/>
            <person name="Calhoun S."/>
            <person name="Haridas S."/>
            <person name="Kuo A."/>
            <person name="Mondo S."/>
            <person name="Pangilinan J."/>
            <person name="Riley R."/>
            <person name="LaButti K."/>
            <person name="Andreopoulos B."/>
            <person name="Lipzen A."/>
            <person name="Chen C."/>
            <person name="Yanf M."/>
            <person name="Daum C."/>
            <person name="Ng V."/>
            <person name="Clum A."/>
            <person name="Steindorff A."/>
            <person name="Ohm R."/>
            <person name="Martin F."/>
            <person name="Silar P."/>
            <person name="Natvig D."/>
            <person name="Lalanne C."/>
            <person name="Gautier V."/>
            <person name="Ament-velasquez S.L."/>
            <person name="Kruys A."/>
            <person name="Hutchinson M.I."/>
            <person name="Powell A.J."/>
            <person name="Barry K."/>
            <person name="Miller A.N."/>
            <person name="Grigoriev I.V."/>
            <person name="Debuchy R."/>
            <person name="Gladieux P."/>
            <person name="Thoren M.H."/>
            <person name="Johannesson H."/>
        </authorList>
    </citation>
    <scope>NUCLEOTIDE SEQUENCE</scope>
    <source>
        <strain evidence="3">SMH2392-1A</strain>
    </source>
</reference>
<feature type="domain" description="Amidase" evidence="2">
    <location>
        <begin position="51"/>
        <end position="503"/>
    </location>
</feature>